<keyword evidence="1" id="KW-0812">Transmembrane</keyword>
<feature type="transmembrane region" description="Helical" evidence="1">
    <location>
        <begin position="173"/>
        <end position="190"/>
    </location>
</feature>
<evidence type="ECO:0000256" key="1">
    <source>
        <dbReference type="SAM" id="Phobius"/>
    </source>
</evidence>
<keyword evidence="1" id="KW-0472">Membrane</keyword>
<evidence type="ECO:0008006" key="4">
    <source>
        <dbReference type="Google" id="ProtNLM"/>
    </source>
</evidence>
<dbReference type="AlphaFoldDB" id="A0A2W5Z288"/>
<dbReference type="Proteomes" id="UP000248724">
    <property type="component" value="Unassembled WGS sequence"/>
</dbReference>
<reference evidence="2 3" key="1">
    <citation type="journal article" date="2017" name="Nature">
        <title>Atmospheric trace gases support primary production in Antarctic desert surface soil.</title>
        <authorList>
            <person name="Ji M."/>
            <person name="Greening C."/>
            <person name="Vanwonterghem I."/>
            <person name="Carere C.R."/>
            <person name="Bay S.K."/>
            <person name="Steen J.A."/>
            <person name="Montgomery K."/>
            <person name="Lines T."/>
            <person name="Beardall J."/>
            <person name="van Dorst J."/>
            <person name="Snape I."/>
            <person name="Stott M.B."/>
            <person name="Hugenholtz P."/>
            <person name="Ferrari B.C."/>
        </authorList>
    </citation>
    <scope>NUCLEOTIDE SEQUENCE [LARGE SCALE GENOMIC DNA]</scope>
    <source>
        <strain evidence="2">RRmetagenome_bin12</strain>
    </source>
</reference>
<feature type="transmembrane region" description="Helical" evidence="1">
    <location>
        <begin position="62"/>
        <end position="82"/>
    </location>
</feature>
<comment type="caution">
    <text evidence="2">The sequence shown here is derived from an EMBL/GenBank/DDBJ whole genome shotgun (WGS) entry which is preliminary data.</text>
</comment>
<protein>
    <recommendedName>
        <fullName evidence="4">DUF2127 domain-containing protein</fullName>
    </recommendedName>
</protein>
<name>A0A2W5Z288_9BACT</name>
<dbReference type="EMBL" id="QHBU01000211">
    <property type="protein sequence ID" value="PZR79363.1"/>
    <property type="molecule type" value="Genomic_DNA"/>
</dbReference>
<feature type="transmembrane region" description="Helical" evidence="1">
    <location>
        <begin position="122"/>
        <end position="142"/>
    </location>
</feature>
<keyword evidence="1" id="KW-1133">Transmembrane helix</keyword>
<dbReference type="InterPro" id="IPR021125">
    <property type="entry name" value="DUF2127"/>
</dbReference>
<feature type="transmembrane region" description="Helical" evidence="1">
    <location>
        <begin position="149"/>
        <end position="167"/>
    </location>
</feature>
<dbReference type="Pfam" id="PF09900">
    <property type="entry name" value="DUF2127"/>
    <property type="match status" value="1"/>
</dbReference>
<evidence type="ECO:0000313" key="2">
    <source>
        <dbReference type="EMBL" id="PZR79363.1"/>
    </source>
</evidence>
<organism evidence="2 3">
    <name type="scientific">Candidatus Aeolococcus gillhamiae</name>
    <dbReference type="NCBI Taxonomy" id="3127015"/>
    <lineage>
        <taxon>Bacteria</taxon>
        <taxon>Bacillati</taxon>
        <taxon>Candidatus Dormiibacterota</taxon>
        <taxon>Candidatus Dormibacteria</taxon>
        <taxon>Candidatus Aeolococcales</taxon>
        <taxon>Candidatus Aeolococcaceae</taxon>
        <taxon>Candidatus Aeolococcus</taxon>
    </lineage>
</organism>
<proteinExistence type="predicted"/>
<evidence type="ECO:0000313" key="3">
    <source>
        <dbReference type="Proteomes" id="UP000248724"/>
    </source>
</evidence>
<accession>A0A2W5Z288</accession>
<gene>
    <name evidence="2" type="ORF">DLM65_10990</name>
</gene>
<sequence length="206" mass="22725">MSGGAGRVHQHHRRAAHLVRVASIAEDRSRRHVSALLGWARWEFSRRIEVNGVIVYLICERLVKAVVLIGGGILLLVLAAHADLRTLAANAQSELNLGAGTSLWRRLFEQALAKFGTHADPIAVGAILYGALEVTEAVGLILRRRWAEYLVFVATIAFLPLEIDELVRKASALKALALLLNIAIAVYLVWRKQLFLSRKRSSPTEA</sequence>